<dbReference type="SMART" id="SM00777">
    <property type="entry name" value="Mad3_BUB1_I"/>
    <property type="match status" value="1"/>
</dbReference>
<dbReference type="GO" id="GO:0005634">
    <property type="term" value="C:nucleus"/>
    <property type="evidence" value="ECO:0007669"/>
    <property type="project" value="TreeGrafter"/>
</dbReference>
<sequence>MSCDWELLKENVEPLKSGRSIKTLKNALALNTCDLNAREMRRKEFESELRTYNGSDLLSVYYDYIQWIEQNYPLGGNEANLKTLLEKCVEQFYSLEEYRNDTRLLSIFFKFIKRVDSPLEVFQFFHENSFAKQLSEFYINWSFHLENTKNCRKAAEVLRLGLTLNAEPMTALKGALEELETRVAKAIFNDKMDELNETDSEDHNLRHPLNKLKAKTKKGRTEAPVSRVGSALKTSANGLKGSAMASNGGQSSTKTVIYCDENDPTLDEKVSAGSLKPTLSSKHMLSVGSVGQENERKAGKWTENQLKLKPILKSEPKFKIHTDDDSEEEDCEPVKKPSQSNALKERSRTADS</sequence>
<dbReference type="EMBL" id="CAJPIZ010000949">
    <property type="protein sequence ID" value="CAG2102582.1"/>
    <property type="molecule type" value="Genomic_DNA"/>
</dbReference>
<protein>
    <recommendedName>
        <fullName evidence="2">BUB1 N-terminal domain-containing protein</fullName>
    </recommendedName>
</protein>
<organism evidence="3">
    <name type="scientific">Medioppia subpectinata</name>
    <dbReference type="NCBI Taxonomy" id="1979941"/>
    <lineage>
        <taxon>Eukaryota</taxon>
        <taxon>Metazoa</taxon>
        <taxon>Ecdysozoa</taxon>
        <taxon>Arthropoda</taxon>
        <taxon>Chelicerata</taxon>
        <taxon>Arachnida</taxon>
        <taxon>Acari</taxon>
        <taxon>Acariformes</taxon>
        <taxon>Sarcoptiformes</taxon>
        <taxon>Oribatida</taxon>
        <taxon>Brachypylina</taxon>
        <taxon>Oppioidea</taxon>
        <taxon>Oppiidae</taxon>
        <taxon>Medioppia</taxon>
    </lineage>
</organism>
<feature type="region of interest" description="Disordered" evidence="1">
    <location>
        <begin position="312"/>
        <end position="352"/>
    </location>
</feature>
<proteinExistence type="predicted"/>
<name>A0A7R9KG22_9ACAR</name>
<evidence type="ECO:0000313" key="4">
    <source>
        <dbReference type="Proteomes" id="UP000759131"/>
    </source>
</evidence>
<accession>A0A7R9KG22</accession>
<dbReference type="AlphaFoldDB" id="A0A7R9KG22"/>
<dbReference type="PANTHER" id="PTHR14030">
    <property type="entry name" value="MITOTIC CHECKPOINT SERINE/THREONINE-PROTEIN KINASE BUB1"/>
    <property type="match status" value="1"/>
</dbReference>
<feature type="compositionally biased region" description="Basic and acidic residues" evidence="1">
    <location>
        <begin position="343"/>
        <end position="352"/>
    </location>
</feature>
<dbReference type="PANTHER" id="PTHR14030:SF4">
    <property type="entry name" value="BUB1 KINASE, ISOFORM A-RELATED"/>
    <property type="match status" value="1"/>
</dbReference>
<keyword evidence="4" id="KW-1185">Reference proteome</keyword>
<evidence type="ECO:0000313" key="3">
    <source>
        <dbReference type="EMBL" id="CAD7622152.1"/>
    </source>
</evidence>
<dbReference type="GO" id="GO:0051754">
    <property type="term" value="P:meiotic sister chromatid cohesion, centromeric"/>
    <property type="evidence" value="ECO:0007669"/>
    <property type="project" value="TreeGrafter"/>
</dbReference>
<dbReference type="PROSITE" id="PS51489">
    <property type="entry name" value="BUB1_N"/>
    <property type="match status" value="1"/>
</dbReference>
<feature type="domain" description="BUB1 N-terminal" evidence="2">
    <location>
        <begin position="45"/>
        <end position="200"/>
    </location>
</feature>
<dbReference type="Pfam" id="PF08311">
    <property type="entry name" value="Mad3_BUB1_I"/>
    <property type="match status" value="1"/>
</dbReference>
<evidence type="ECO:0000259" key="2">
    <source>
        <dbReference type="PROSITE" id="PS51489"/>
    </source>
</evidence>
<dbReference type="GO" id="GO:0032991">
    <property type="term" value="C:protein-containing complex"/>
    <property type="evidence" value="ECO:0007669"/>
    <property type="project" value="UniProtKB-ARBA"/>
</dbReference>
<dbReference type="Gene3D" id="1.25.40.430">
    <property type="match status" value="1"/>
</dbReference>
<dbReference type="InterPro" id="IPR015661">
    <property type="entry name" value="Bub1/Mad3"/>
</dbReference>
<dbReference type="GO" id="GO:0007094">
    <property type="term" value="P:mitotic spindle assembly checkpoint signaling"/>
    <property type="evidence" value="ECO:0007669"/>
    <property type="project" value="InterPro"/>
</dbReference>
<dbReference type="OrthoDB" id="6502899at2759"/>
<dbReference type="EMBL" id="OC855524">
    <property type="protein sequence ID" value="CAD7622152.1"/>
    <property type="molecule type" value="Genomic_DNA"/>
</dbReference>
<evidence type="ECO:0000256" key="1">
    <source>
        <dbReference type="SAM" id="MobiDB-lite"/>
    </source>
</evidence>
<gene>
    <name evidence="3" type="ORF">OSB1V03_LOCUS2620</name>
</gene>
<dbReference type="GO" id="GO:0004672">
    <property type="term" value="F:protein kinase activity"/>
    <property type="evidence" value="ECO:0007669"/>
    <property type="project" value="TreeGrafter"/>
</dbReference>
<dbReference type="InterPro" id="IPR013212">
    <property type="entry name" value="Mad3/Bub1_I"/>
</dbReference>
<feature type="compositionally biased region" description="Basic and acidic residues" evidence="1">
    <location>
        <begin position="312"/>
        <end position="323"/>
    </location>
</feature>
<dbReference type="Proteomes" id="UP000759131">
    <property type="component" value="Unassembled WGS sequence"/>
</dbReference>
<dbReference type="FunFam" id="1.25.40.430:FF:000003">
    <property type="entry name" value="Checkpoint serine/threonine-protein kinase BUB1"/>
    <property type="match status" value="1"/>
</dbReference>
<feature type="non-terminal residue" evidence="3">
    <location>
        <position position="1"/>
    </location>
</feature>
<reference evidence="3" key="1">
    <citation type="submission" date="2020-11" db="EMBL/GenBank/DDBJ databases">
        <authorList>
            <person name="Tran Van P."/>
        </authorList>
    </citation>
    <scope>NUCLEOTIDE SEQUENCE</scope>
</reference>